<evidence type="ECO:0000313" key="2">
    <source>
        <dbReference type="Proteomes" id="UP001194468"/>
    </source>
</evidence>
<evidence type="ECO:0000313" key="1">
    <source>
        <dbReference type="EMBL" id="KAF8436816.1"/>
    </source>
</evidence>
<reference evidence="1" key="1">
    <citation type="submission" date="2019-10" db="EMBL/GenBank/DDBJ databases">
        <authorList>
            <consortium name="DOE Joint Genome Institute"/>
            <person name="Kuo A."/>
            <person name="Miyauchi S."/>
            <person name="Kiss E."/>
            <person name="Drula E."/>
            <person name="Kohler A."/>
            <person name="Sanchez-Garcia M."/>
            <person name="Andreopoulos B."/>
            <person name="Barry K.W."/>
            <person name="Bonito G."/>
            <person name="Buee M."/>
            <person name="Carver A."/>
            <person name="Chen C."/>
            <person name="Cichocki N."/>
            <person name="Clum A."/>
            <person name="Culley D."/>
            <person name="Crous P.W."/>
            <person name="Fauchery L."/>
            <person name="Girlanda M."/>
            <person name="Hayes R."/>
            <person name="Keri Z."/>
            <person name="LaButti K."/>
            <person name="Lipzen A."/>
            <person name="Lombard V."/>
            <person name="Magnuson J."/>
            <person name="Maillard F."/>
            <person name="Morin E."/>
            <person name="Murat C."/>
            <person name="Nolan M."/>
            <person name="Ohm R."/>
            <person name="Pangilinan J."/>
            <person name="Pereira M."/>
            <person name="Perotto S."/>
            <person name="Peter M."/>
            <person name="Riley R."/>
            <person name="Sitrit Y."/>
            <person name="Stielow B."/>
            <person name="Szollosi G."/>
            <person name="Zifcakova L."/>
            <person name="Stursova M."/>
            <person name="Spatafora J.W."/>
            <person name="Tedersoo L."/>
            <person name="Vaario L.-M."/>
            <person name="Yamada A."/>
            <person name="Yan M."/>
            <person name="Wang P."/>
            <person name="Xu J."/>
            <person name="Bruns T."/>
            <person name="Baldrian P."/>
            <person name="Vilgalys R."/>
            <person name="Henrissat B."/>
            <person name="Grigoriev I.V."/>
            <person name="Hibbett D."/>
            <person name="Nagy L.G."/>
            <person name="Martin F.M."/>
        </authorList>
    </citation>
    <scope>NUCLEOTIDE SEQUENCE</scope>
    <source>
        <strain evidence="1">BED1</strain>
    </source>
</reference>
<feature type="non-terminal residue" evidence="1">
    <location>
        <position position="118"/>
    </location>
</feature>
<gene>
    <name evidence="1" type="ORF">L210DRAFT_3320577</name>
</gene>
<proteinExistence type="predicted"/>
<dbReference type="AlphaFoldDB" id="A0AAD4GC37"/>
<sequence>LTTLTMYDPDYPKQLKNLQNYAASADLPILLQWKPAEAGHALVWKTTKELFVGAAIVQVYNYRLNCGPNGNYINPDVGTYVRSKFQFFAGRPSDANFSDDYSKLFSNLEKLQHEIAVT</sequence>
<protein>
    <submittedName>
        <fullName evidence="1">Uncharacterized protein</fullName>
    </submittedName>
</protein>
<comment type="caution">
    <text evidence="1">The sequence shown here is derived from an EMBL/GenBank/DDBJ whole genome shotgun (WGS) entry which is preliminary data.</text>
</comment>
<organism evidence="1 2">
    <name type="scientific">Boletus edulis BED1</name>
    <dbReference type="NCBI Taxonomy" id="1328754"/>
    <lineage>
        <taxon>Eukaryota</taxon>
        <taxon>Fungi</taxon>
        <taxon>Dikarya</taxon>
        <taxon>Basidiomycota</taxon>
        <taxon>Agaricomycotina</taxon>
        <taxon>Agaricomycetes</taxon>
        <taxon>Agaricomycetidae</taxon>
        <taxon>Boletales</taxon>
        <taxon>Boletineae</taxon>
        <taxon>Boletaceae</taxon>
        <taxon>Boletoideae</taxon>
        <taxon>Boletus</taxon>
    </lineage>
</organism>
<dbReference type="Proteomes" id="UP001194468">
    <property type="component" value="Unassembled WGS sequence"/>
</dbReference>
<accession>A0AAD4GC37</accession>
<dbReference type="EMBL" id="WHUW01000020">
    <property type="protein sequence ID" value="KAF8436816.1"/>
    <property type="molecule type" value="Genomic_DNA"/>
</dbReference>
<feature type="non-terminal residue" evidence="1">
    <location>
        <position position="1"/>
    </location>
</feature>
<reference evidence="1" key="2">
    <citation type="journal article" date="2020" name="Nat. Commun.">
        <title>Large-scale genome sequencing of mycorrhizal fungi provides insights into the early evolution of symbiotic traits.</title>
        <authorList>
            <person name="Miyauchi S."/>
            <person name="Kiss E."/>
            <person name="Kuo A."/>
            <person name="Drula E."/>
            <person name="Kohler A."/>
            <person name="Sanchez-Garcia M."/>
            <person name="Morin E."/>
            <person name="Andreopoulos B."/>
            <person name="Barry K.W."/>
            <person name="Bonito G."/>
            <person name="Buee M."/>
            <person name="Carver A."/>
            <person name="Chen C."/>
            <person name="Cichocki N."/>
            <person name="Clum A."/>
            <person name="Culley D."/>
            <person name="Crous P.W."/>
            <person name="Fauchery L."/>
            <person name="Girlanda M."/>
            <person name="Hayes R.D."/>
            <person name="Keri Z."/>
            <person name="LaButti K."/>
            <person name="Lipzen A."/>
            <person name="Lombard V."/>
            <person name="Magnuson J."/>
            <person name="Maillard F."/>
            <person name="Murat C."/>
            <person name="Nolan M."/>
            <person name="Ohm R.A."/>
            <person name="Pangilinan J."/>
            <person name="Pereira M.F."/>
            <person name="Perotto S."/>
            <person name="Peter M."/>
            <person name="Pfister S."/>
            <person name="Riley R."/>
            <person name="Sitrit Y."/>
            <person name="Stielow J.B."/>
            <person name="Szollosi G."/>
            <person name="Zifcakova L."/>
            <person name="Stursova M."/>
            <person name="Spatafora J.W."/>
            <person name="Tedersoo L."/>
            <person name="Vaario L.M."/>
            <person name="Yamada A."/>
            <person name="Yan M."/>
            <person name="Wang P."/>
            <person name="Xu J."/>
            <person name="Bruns T."/>
            <person name="Baldrian P."/>
            <person name="Vilgalys R."/>
            <person name="Dunand C."/>
            <person name="Henrissat B."/>
            <person name="Grigoriev I.V."/>
            <person name="Hibbett D."/>
            <person name="Nagy L.G."/>
            <person name="Martin F.M."/>
        </authorList>
    </citation>
    <scope>NUCLEOTIDE SEQUENCE</scope>
    <source>
        <strain evidence="1">BED1</strain>
    </source>
</reference>
<name>A0AAD4GC37_BOLED</name>
<keyword evidence="2" id="KW-1185">Reference proteome</keyword>